<feature type="binding site" evidence="14">
    <location>
        <position position="473"/>
    </location>
    <ligand>
        <name>substrate</name>
    </ligand>
</feature>
<keyword evidence="8 18" id="KW-0106">Calcium</keyword>
<dbReference type="GO" id="GO:0046872">
    <property type="term" value="F:metal ion binding"/>
    <property type="evidence" value="ECO:0007669"/>
    <property type="project" value="UniProtKB-KW"/>
</dbReference>
<dbReference type="EC" id="2.2.1.1" evidence="5 12"/>
<dbReference type="SUPFAM" id="SSF52922">
    <property type="entry name" value="TK C-terminal domain-like"/>
    <property type="match status" value="1"/>
</dbReference>
<feature type="domain" description="Transketolase-like pyrimidine-binding" evidence="19">
    <location>
        <begin position="355"/>
        <end position="525"/>
    </location>
</feature>
<dbReference type="FunFam" id="3.40.50.970:FF:000004">
    <property type="entry name" value="Transketolase"/>
    <property type="match status" value="1"/>
</dbReference>
<dbReference type="GO" id="GO:0005829">
    <property type="term" value="C:cytosol"/>
    <property type="evidence" value="ECO:0007669"/>
    <property type="project" value="TreeGrafter"/>
</dbReference>
<keyword evidence="9 16" id="KW-0460">Magnesium</keyword>
<feature type="binding site" evidence="16">
    <location>
        <position position="155"/>
    </location>
    <ligand>
        <name>Mg(2+)</name>
        <dbReference type="ChEBI" id="CHEBI:18420"/>
    </ligand>
</feature>
<dbReference type="Proteomes" id="UP000186277">
    <property type="component" value="Unassembled WGS sequence"/>
</dbReference>
<dbReference type="Gene3D" id="3.40.50.970">
    <property type="match status" value="2"/>
</dbReference>
<dbReference type="AlphaFoldDB" id="A0A1Q5U5R2"/>
<dbReference type="GO" id="GO:0004802">
    <property type="term" value="F:transketolase activity"/>
    <property type="evidence" value="ECO:0007669"/>
    <property type="project" value="UniProtKB-UniRule"/>
</dbReference>
<feature type="active site" description="Proton donor" evidence="13">
    <location>
        <position position="411"/>
    </location>
</feature>
<dbReference type="NCBIfam" id="TIGR00232">
    <property type="entry name" value="tktlase_bact"/>
    <property type="match status" value="1"/>
</dbReference>
<comment type="similarity">
    <text evidence="3 18">Belongs to the transketolase family.</text>
</comment>
<evidence type="ECO:0000256" key="18">
    <source>
        <dbReference type="RuleBase" id="RU004996"/>
    </source>
</evidence>
<comment type="cofactor">
    <cofactor evidence="2">
        <name>Co(2+)</name>
        <dbReference type="ChEBI" id="CHEBI:48828"/>
    </cofactor>
</comment>
<feature type="binding site" evidence="15">
    <location>
        <position position="437"/>
    </location>
    <ligand>
        <name>thiamine diphosphate</name>
        <dbReference type="ChEBI" id="CHEBI:58937"/>
    </ligand>
</feature>
<organism evidence="20 21">
    <name type="scientific">Xenorhabdus thuongxuanensis</name>
    <dbReference type="NCBI Taxonomy" id="1873484"/>
    <lineage>
        <taxon>Bacteria</taxon>
        <taxon>Pseudomonadati</taxon>
        <taxon>Pseudomonadota</taxon>
        <taxon>Gammaproteobacteria</taxon>
        <taxon>Enterobacterales</taxon>
        <taxon>Morganellaceae</taxon>
        <taxon>Xenorhabdus</taxon>
    </lineage>
</organism>
<feature type="binding site" evidence="15">
    <location>
        <position position="185"/>
    </location>
    <ligand>
        <name>thiamine diphosphate</name>
        <dbReference type="ChEBI" id="CHEBI:58937"/>
    </ligand>
</feature>
<dbReference type="OrthoDB" id="8732661at2"/>
<dbReference type="InterPro" id="IPR055152">
    <property type="entry name" value="Transketolase-like_C_2"/>
</dbReference>
<protein>
    <recommendedName>
        <fullName evidence="5 12">Transketolase</fullName>
        <ecNumber evidence="5 12">2.2.1.1</ecNumber>
    </recommendedName>
</protein>
<evidence type="ECO:0000256" key="15">
    <source>
        <dbReference type="PIRSR" id="PIRSR605478-3"/>
    </source>
</evidence>
<comment type="cofactor">
    <cofactor evidence="16">
        <name>Mg(2+)</name>
        <dbReference type="ChEBI" id="CHEBI:18420"/>
    </cofactor>
    <text evidence="16">Binds 1 Mg(2+) ion per subunit. Can also utilize other divalent metal cations, such as Ca(2+), Mn(2+) and Co(2+).</text>
</comment>
<dbReference type="Pfam" id="PF02779">
    <property type="entry name" value="Transket_pyr"/>
    <property type="match status" value="1"/>
</dbReference>
<dbReference type="InterPro" id="IPR049557">
    <property type="entry name" value="Transketolase_CS"/>
</dbReference>
<dbReference type="SMART" id="SM00861">
    <property type="entry name" value="Transket_pyr"/>
    <property type="match status" value="1"/>
</dbReference>
<feature type="binding site" evidence="16">
    <location>
        <position position="187"/>
    </location>
    <ligand>
        <name>Mg(2+)</name>
        <dbReference type="ChEBI" id="CHEBI:18420"/>
    </ligand>
</feature>
<comment type="subunit">
    <text evidence="4 18">Homodimer.</text>
</comment>
<evidence type="ECO:0000256" key="12">
    <source>
        <dbReference type="NCBIfam" id="TIGR00232"/>
    </source>
</evidence>
<evidence type="ECO:0000256" key="14">
    <source>
        <dbReference type="PIRSR" id="PIRSR605478-2"/>
    </source>
</evidence>
<evidence type="ECO:0000256" key="6">
    <source>
        <dbReference type="ARBA" id="ARBA00022679"/>
    </source>
</evidence>
<keyword evidence="7 16" id="KW-0479">Metal-binding</keyword>
<dbReference type="InterPro" id="IPR020826">
    <property type="entry name" value="Transketolase_BS"/>
</dbReference>
<comment type="cofactor">
    <cofactor evidence="15">
        <name>thiamine diphosphate</name>
        <dbReference type="ChEBI" id="CHEBI:58937"/>
    </cofactor>
    <text evidence="15">Binds 1 thiamine pyrophosphate per subunit. During the reaction, the substrate forms a covalent intermediate with the cofactor.</text>
</comment>
<dbReference type="PROSITE" id="PS00802">
    <property type="entry name" value="TRANSKETOLASE_2"/>
    <property type="match status" value="1"/>
</dbReference>
<evidence type="ECO:0000256" key="10">
    <source>
        <dbReference type="ARBA" id="ARBA00023052"/>
    </source>
</evidence>
<dbReference type="Pfam" id="PF00456">
    <property type="entry name" value="Transketolase_N"/>
    <property type="match status" value="1"/>
</dbReference>
<feature type="binding site" evidence="15">
    <location>
        <begin position="114"/>
        <end position="116"/>
    </location>
    <ligand>
        <name>thiamine diphosphate</name>
        <dbReference type="ChEBI" id="CHEBI:58937"/>
    </ligand>
</feature>
<dbReference type="InterPro" id="IPR033247">
    <property type="entry name" value="Transketolase_fam"/>
</dbReference>
<dbReference type="EMBL" id="MKGR01000006">
    <property type="protein sequence ID" value="OKP07809.1"/>
    <property type="molecule type" value="Genomic_DNA"/>
</dbReference>
<evidence type="ECO:0000256" key="4">
    <source>
        <dbReference type="ARBA" id="ARBA00011738"/>
    </source>
</evidence>
<reference evidence="20 21" key="1">
    <citation type="submission" date="2016-09" db="EMBL/GenBank/DDBJ databases">
        <title>Xenorhabdus thuongxuanensis sp. nov. and Xenorhabdus eapokensis sp. nov., isolated from Steinernema species.</title>
        <authorList>
            <person name="Kaempfer P."/>
            <person name="Tobias N.J."/>
            <person name="Phan Ke L."/>
            <person name="Bode H.B."/>
            <person name="Glaeser S.P."/>
        </authorList>
    </citation>
    <scope>NUCLEOTIDE SEQUENCE [LARGE SCALE GENOMIC DNA]</scope>
    <source>
        <strain evidence="20 21">30TX1</strain>
    </source>
</reference>
<dbReference type="PROSITE" id="PS00801">
    <property type="entry name" value="TRANSKETOLASE_1"/>
    <property type="match status" value="1"/>
</dbReference>
<evidence type="ECO:0000256" key="17">
    <source>
        <dbReference type="PIRSR" id="PIRSR605478-5"/>
    </source>
</evidence>
<evidence type="ECO:0000256" key="9">
    <source>
        <dbReference type="ARBA" id="ARBA00022842"/>
    </source>
</evidence>
<dbReference type="RefSeq" id="WP_074019362.1">
    <property type="nucleotide sequence ID" value="NZ_CAWMWP010000087.1"/>
</dbReference>
<evidence type="ECO:0000256" key="1">
    <source>
        <dbReference type="ARBA" id="ARBA00001913"/>
    </source>
</evidence>
<dbReference type="InterPro" id="IPR009014">
    <property type="entry name" value="Transketo_C/PFOR_II"/>
</dbReference>
<dbReference type="InterPro" id="IPR029061">
    <property type="entry name" value="THDP-binding"/>
</dbReference>
<feature type="site" description="Important for catalytic activity" evidence="17">
    <location>
        <position position="261"/>
    </location>
</feature>
<dbReference type="CDD" id="cd02012">
    <property type="entry name" value="TPP_TK"/>
    <property type="match status" value="1"/>
</dbReference>
<feature type="binding site" evidence="15">
    <location>
        <position position="156"/>
    </location>
    <ligand>
        <name>thiamine diphosphate</name>
        <dbReference type="ChEBI" id="CHEBI:58937"/>
    </ligand>
</feature>
<dbReference type="PANTHER" id="PTHR43522">
    <property type="entry name" value="TRANSKETOLASE"/>
    <property type="match status" value="1"/>
</dbReference>
<dbReference type="PANTHER" id="PTHR43522:SF2">
    <property type="entry name" value="TRANSKETOLASE 1-RELATED"/>
    <property type="match status" value="1"/>
</dbReference>
<feature type="binding site" evidence="14">
    <location>
        <position position="385"/>
    </location>
    <ligand>
        <name>substrate</name>
    </ligand>
</feature>
<keyword evidence="10 15" id="KW-0786">Thiamine pyrophosphate</keyword>
<evidence type="ECO:0000256" key="7">
    <source>
        <dbReference type="ARBA" id="ARBA00022723"/>
    </source>
</evidence>
<dbReference type="SUPFAM" id="SSF52518">
    <property type="entry name" value="Thiamin diphosphate-binding fold (THDP-binding)"/>
    <property type="match status" value="2"/>
</dbReference>
<evidence type="ECO:0000256" key="2">
    <source>
        <dbReference type="ARBA" id="ARBA00001941"/>
    </source>
</evidence>
<dbReference type="FunFam" id="3.40.50.970:FF:000003">
    <property type="entry name" value="Transketolase"/>
    <property type="match status" value="1"/>
</dbReference>
<name>A0A1Q5U5R2_9GAMM</name>
<dbReference type="CDD" id="cd07033">
    <property type="entry name" value="TPP_PYR_DXS_TK_like"/>
    <property type="match status" value="1"/>
</dbReference>
<feature type="binding site" evidence="14">
    <location>
        <position position="358"/>
    </location>
    <ligand>
        <name>substrate</name>
    </ligand>
</feature>
<dbReference type="InterPro" id="IPR005474">
    <property type="entry name" value="Transketolase_N"/>
</dbReference>
<evidence type="ECO:0000256" key="11">
    <source>
        <dbReference type="ARBA" id="ARBA00049473"/>
    </source>
</evidence>
<sequence>MTTRKTLANAIRFLSMDAVQKAKSGHPGAPMGMADIAEVLWRDYLNHNPSNPGWVDRDRFVLSNGHGSMLIYSLLHLTGYDVSIDDLKNFRQLHSKTPGHPEYGYTPGVETTTGPLGQGIANAVGFAIAERSLSAQFNRPGHDIVDHYTYVFMGDGCMMEGISHEVCSLAGTLKLGKLIAFYDDNGISIDGEVEGWFTDDTAARFEAYGWHVIRGVDGHDSDAIAAAIEAARKETNKPSLLMCKTVIGFGSPNKAGKEECHGAPLGDAEIEATRKALGWEHPAFEIPQDIYAGWNAQEVGKTKEASWEEKFAAYAQAYPELAAEFNRRTSGELPANWEAESKAFIEKLQQNPASIASRKASQNALEAFGKVLPEFMGGSADLAPSNLTMWSGSKPLNEVQDGNYIHYGVREFGMSAIMNGIALHGGFVPYGATFLMFVEYARNAVRMAALMKVRSIFVYTHDSIGLGEDGPTHQPVEQIASLRVTPNMSTWRPCDQVESAVAWKYAIERKDGPTSLIFSRQNLAQQDRTAEQLANIEKGAYILKDCASQPELILIATGSEVELAVKAADQLTAEGRQVRVVSMPSTDAFDKQDAAYREAVLPAAVSARVAIEAGISDYWFKYVGINGAIVGMNTFGESAPADVLFKEFGFTVENVVAKATALLK</sequence>
<feature type="binding site" evidence="14">
    <location>
        <position position="520"/>
    </location>
    <ligand>
        <name>substrate</name>
    </ligand>
</feature>
<evidence type="ECO:0000313" key="21">
    <source>
        <dbReference type="Proteomes" id="UP000186277"/>
    </source>
</evidence>
<dbReference type="GO" id="GO:0009052">
    <property type="term" value="P:pentose-phosphate shunt, non-oxidative branch"/>
    <property type="evidence" value="ECO:0007669"/>
    <property type="project" value="UniProtKB-ARBA"/>
</dbReference>
<dbReference type="Gene3D" id="3.40.50.920">
    <property type="match status" value="1"/>
</dbReference>
<gene>
    <name evidence="20" type="ORF">Xentx_01205</name>
</gene>
<dbReference type="FunFam" id="3.40.50.920:FF:000003">
    <property type="entry name" value="Transketolase"/>
    <property type="match status" value="1"/>
</dbReference>
<evidence type="ECO:0000256" key="13">
    <source>
        <dbReference type="PIRSR" id="PIRSR605478-1"/>
    </source>
</evidence>
<keyword evidence="6 18" id="KW-0808">Transferase</keyword>
<evidence type="ECO:0000256" key="5">
    <source>
        <dbReference type="ARBA" id="ARBA00013152"/>
    </source>
</evidence>
<proteinExistence type="inferred from homology"/>
<feature type="binding site" evidence="15">
    <location>
        <position position="261"/>
    </location>
    <ligand>
        <name>thiamine diphosphate</name>
        <dbReference type="ChEBI" id="CHEBI:58937"/>
    </ligand>
</feature>
<evidence type="ECO:0000256" key="8">
    <source>
        <dbReference type="ARBA" id="ARBA00022837"/>
    </source>
</evidence>
<dbReference type="Pfam" id="PF22613">
    <property type="entry name" value="Transketolase_C_1"/>
    <property type="match status" value="1"/>
</dbReference>
<keyword evidence="21" id="KW-1185">Reference proteome</keyword>
<evidence type="ECO:0000313" key="20">
    <source>
        <dbReference type="EMBL" id="OKP07809.1"/>
    </source>
</evidence>
<feature type="binding site" evidence="14">
    <location>
        <position position="461"/>
    </location>
    <ligand>
        <name>substrate</name>
    </ligand>
</feature>
<evidence type="ECO:0000256" key="16">
    <source>
        <dbReference type="PIRSR" id="PIRSR605478-4"/>
    </source>
</evidence>
<feature type="site" description="Important for catalytic activity" evidence="17">
    <location>
        <position position="26"/>
    </location>
</feature>
<comment type="catalytic activity">
    <reaction evidence="11 18">
        <text>D-sedoheptulose 7-phosphate + D-glyceraldehyde 3-phosphate = aldehydo-D-ribose 5-phosphate + D-xylulose 5-phosphate</text>
        <dbReference type="Rhea" id="RHEA:10508"/>
        <dbReference type="ChEBI" id="CHEBI:57483"/>
        <dbReference type="ChEBI" id="CHEBI:57737"/>
        <dbReference type="ChEBI" id="CHEBI:58273"/>
        <dbReference type="ChEBI" id="CHEBI:59776"/>
        <dbReference type="EC" id="2.2.1.1"/>
    </reaction>
</comment>
<feature type="binding site" evidence="14">
    <location>
        <position position="261"/>
    </location>
    <ligand>
        <name>substrate</name>
    </ligand>
</feature>
<comment type="cofactor">
    <cofactor evidence="1">
        <name>Ca(2+)</name>
        <dbReference type="ChEBI" id="CHEBI:29108"/>
    </cofactor>
</comment>
<comment type="cofactor">
    <cofactor evidence="18">
        <name>Mg(2+)</name>
        <dbReference type="ChEBI" id="CHEBI:18420"/>
    </cofactor>
    <cofactor evidence="18">
        <name>Ca(2+)</name>
        <dbReference type="ChEBI" id="CHEBI:29108"/>
    </cofactor>
    <cofactor evidence="18">
        <name>Mn(2+)</name>
        <dbReference type="ChEBI" id="CHEBI:29035"/>
    </cofactor>
    <cofactor evidence="18">
        <name>Co(2+)</name>
        <dbReference type="ChEBI" id="CHEBI:48828"/>
    </cofactor>
    <text evidence="18">Binds 1 Mg(2+) ion per subunit. Can also utilize other divalent metal cations, such as Ca(2+), Mn(2+) and Co(2+).</text>
</comment>
<comment type="function">
    <text evidence="18">Catalyzes the transfer of a two-carbon ketol group from a ketose donor to an aldose acceptor, via a covalent intermediate with the cofactor thiamine pyrophosphate.</text>
</comment>
<feature type="binding site" evidence="14">
    <location>
        <position position="26"/>
    </location>
    <ligand>
        <name>substrate</name>
    </ligand>
</feature>
<feature type="binding site" evidence="14">
    <location>
        <position position="469"/>
    </location>
    <ligand>
        <name>substrate</name>
    </ligand>
</feature>
<comment type="caution">
    <text evidence="20">The sequence shown here is derived from an EMBL/GenBank/DDBJ whole genome shotgun (WGS) entry which is preliminary data.</text>
</comment>
<accession>A0A1Q5U5R2</accession>
<feature type="binding site" evidence="16">
    <location>
        <position position="185"/>
    </location>
    <ligand>
        <name>Mg(2+)</name>
        <dbReference type="ChEBI" id="CHEBI:18420"/>
    </ligand>
</feature>
<dbReference type="InterPro" id="IPR005475">
    <property type="entry name" value="Transketolase-like_Pyr-bd"/>
</dbReference>
<feature type="binding site" evidence="15">
    <location>
        <position position="66"/>
    </location>
    <ligand>
        <name>thiamine diphosphate</name>
        <dbReference type="ChEBI" id="CHEBI:58937"/>
    </ligand>
</feature>
<evidence type="ECO:0000259" key="19">
    <source>
        <dbReference type="SMART" id="SM00861"/>
    </source>
</evidence>
<evidence type="ECO:0000256" key="3">
    <source>
        <dbReference type="ARBA" id="ARBA00007131"/>
    </source>
</evidence>
<dbReference type="InterPro" id="IPR005478">
    <property type="entry name" value="Transketolase_bac-like"/>
</dbReference>